<proteinExistence type="predicted"/>
<evidence type="ECO:0000313" key="2">
    <source>
        <dbReference type="Proteomes" id="UP001150942"/>
    </source>
</evidence>
<reference evidence="1" key="2">
    <citation type="journal article" date="2023" name="IMA Fungus">
        <title>Comparative genomic study of the Penicillium genus elucidates a diverse pangenome and 15 lateral gene transfer events.</title>
        <authorList>
            <person name="Petersen C."/>
            <person name="Sorensen T."/>
            <person name="Nielsen M.R."/>
            <person name="Sondergaard T.E."/>
            <person name="Sorensen J.L."/>
            <person name="Fitzpatrick D.A."/>
            <person name="Frisvad J.C."/>
            <person name="Nielsen K.L."/>
        </authorList>
    </citation>
    <scope>NUCLEOTIDE SEQUENCE</scope>
    <source>
        <strain evidence="1">IBT 20477</strain>
    </source>
</reference>
<dbReference type="AlphaFoldDB" id="A0A9W9MJF0"/>
<gene>
    <name evidence="1" type="ORF">N7449_004409</name>
</gene>
<keyword evidence="2" id="KW-1185">Reference proteome</keyword>
<dbReference type="Proteomes" id="UP001150942">
    <property type="component" value="Unassembled WGS sequence"/>
</dbReference>
<dbReference type="OrthoDB" id="4357582at2759"/>
<organism evidence="1 2">
    <name type="scientific">Penicillium cf. viridicatum</name>
    <dbReference type="NCBI Taxonomy" id="2972119"/>
    <lineage>
        <taxon>Eukaryota</taxon>
        <taxon>Fungi</taxon>
        <taxon>Dikarya</taxon>
        <taxon>Ascomycota</taxon>
        <taxon>Pezizomycotina</taxon>
        <taxon>Eurotiomycetes</taxon>
        <taxon>Eurotiomycetidae</taxon>
        <taxon>Eurotiales</taxon>
        <taxon>Aspergillaceae</taxon>
        <taxon>Penicillium</taxon>
    </lineage>
</organism>
<name>A0A9W9MJF0_9EURO</name>
<protein>
    <submittedName>
        <fullName evidence="1">Zinc finger C2H2</fullName>
    </submittedName>
</protein>
<reference evidence="1" key="1">
    <citation type="submission" date="2022-11" db="EMBL/GenBank/DDBJ databases">
        <authorList>
            <person name="Petersen C."/>
        </authorList>
    </citation>
    <scope>NUCLEOTIDE SEQUENCE</scope>
    <source>
        <strain evidence="1">IBT 20477</strain>
    </source>
</reference>
<dbReference type="EMBL" id="JAPQKQ010000003">
    <property type="protein sequence ID" value="KAJ5202330.1"/>
    <property type="molecule type" value="Genomic_DNA"/>
</dbReference>
<accession>A0A9W9MJF0</accession>
<comment type="caution">
    <text evidence="1">The sequence shown here is derived from an EMBL/GenBank/DDBJ whole genome shotgun (WGS) entry which is preliminary data.</text>
</comment>
<evidence type="ECO:0000313" key="1">
    <source>
        <dbReference type="EMBL" id="KAJ5202330.1"/>
    </source>
</evidence>
<sequence length="108" mass="12914">MPHRDFLASITKPPTDLLKSALNITYGLPINRNRRVIARSILIIQTICSHSHIEDHLKRLKLDFNCKYPAYSTSFRSLEELTYYLVNTHYWRPRRKSPKKRKWADIKF</sequence>